<comment type="catalytic activity">
    <reaction evidence="2">
        <text>Hydrolysis of proteins in presence of ATP.</text>
        <dbReference type="EC" id="3.4.21.53"/>
    </reaction>
</comment>
<dbReference type="GO" id="GO:0030163">
    <property type="term" value="P:protein catabolic process"/>
    <property type="evidence" value="ECO:0007669"/>
    <property type="project" value="InterPro"/>
</dbReference>
<dbReference type="Gene3D" id="1.10.8.60">
    <property type="match status" value="1"/>
</dbReference>
<organism evidence="4 5">
    <name type="scientific">Thioalbus denitrificans</name>
    <dbReference type="NCBI Taxonomy" id="547122"/>
    <lineage>
        <taxon>Bacteria</taxon>
        <taxon>Pseudomonadati</taxon>
        <taxon>Pseudomonadota</taxon>
        <taxon>Gammaproteobacteria</taxon>
        <taxon>Chromatiales</taxon>
        <taxon>Ectothiorhodospiraceae</taxon>
        <taxon>Thioalbus</taxon>
    </lineage>
</organism>
<dbReference type="RefSeq" id="WP_114278753.1">
    <property type="nucleotide sequence ID" value="NZ_QPJY01000002.1"/>
</dbReference>
<accession>A0A369CEC1</accession>
<dbReference type="InterPro" id="IPR027065">
    <property type="entry name" value="Lon_Prtase"/>
</dbReference>
<feature type="domain" description="Lon proteolytic" evidence="3">
    <location>
        <begin position="564"/>
        <end position="759"/>
    </location>
</feature>
<dbReference type="GO" id="GO:0004252">
    <property type="term" value="F:serine-type endopeptidase activity"/>
    <property type="evidence" value="ECO:0007669"/>
    <property type="project" value="UniProtKB-UniRule"/>
</dbReference>
<dbReference type="AlphaFoldDB" id="A0A369CEC1"/>
<dbReference type="InterPro" id="IPR027417">
    <property type="entry name" value="P-loop_NTPase"/>
</dbReference>
<dbReference type="PROSITE" id="PS51786">
    <property type="entry name" value="LON_PROTEOLYTIC"/>
    <property type="match status" value="1"/>
</dbReference>
<dbReference type="InterPro" id="IPR014721">
    <property type="entry name" value="Ribsml_uS5_D2-typ_fold_subgr"/>
</dbReference>
<keyword evidence="2" id="KW-0720">Serine protease</keyword>
<protein>
    <recommendedName>
        <fullName evidence="2">endopeptidase La</fullName>
        <ecNumber evidence="2">3.4.21.53</ecNumber>
    </recommendedName>
</protein>
<dbReference type="GO" id="GO:0006508">
    <property type="term" value="P:proteolysis"/>
    <property type="evidence" value="ECO:0007669"/>
    <property type="project" value="UniProtKB-KW"/>
</dbReference>
<proteinExistence type="inferred from homology"/>
<dbReference type="InterPro" id="IPR020568">
    <property type="entry name" value="Ribosomal_Su5_D2-typ_SF"/>
</dbReference>
<evidence type="ECO:0000313" key="5">
    <source>
        <dbReference type="Proteomes" id="UP000252707"/>
    </source>
</evidence>
<dbReference type="Gene3D" id="3.40.50.300">
    <property type="entry name" value="P-loop containing nucleotide triphosphate hydrolases"/>
    <property type="match status" value="2"/>
</dbReference>
<comment type="similarity">
    <text evidence="2">Belongs to the peptidase S16 family.</text>
</comment>
<name>A0A369CEC1_9GAMM</name>
<dbReference type="GO" id="GO:0005524">
    <property type="term" value="F:ATP binding"/>
    <property type="evidence" value="ECO:0007669"/>
    <property type="project" value="InterPro"/>
</dbReference>
<feature type="active site" evidence="2">
    <location>
        <position position="697"/>
    </location>
</feature>
<comment type="caution">
    <text evidence="4">The sequence shown here is derived from an EMBL/GenBank/DDBJ whole genome shotgun (WGS) entry which is preliminary data.</text>
</comment>
<feature type="active site" evidence="2">
    <location>
        <position position="654"/>
    </location>
</feature>
<dbReference type="SUPFAM" id="SSF52540">
    <property type="entry name" value="P-loop containing nucleoside triphosphate hydrolases"/>
    <property type="match status" value="1"/>
</dbReference>
<dbReference type="PANTHER" id="PTHR10046">
    <property type="entry name" value="ATP DEPENDENT LON PROTEASE FAMILY MEMBER"/>
    <property type="match status" value="1"/>
</dbReference>
<reference evidence="4 5" key="1">
    <citation type="submission" date="2018-07" db="EMBL/GenBank/DDBJ databases">
        <title>Genomic Encyclopedia of Type Strains, Phase IV (KMG-IV): sequencing the most valuable type-strain genomes for metagenomic binning, comparative biology and taxonomic classification.</title>
        <authorList>
            <person name="Goeker M."/>
        </authorList>
    </citation>
    <scope>NUCLEOTIDE SEQUENCE [LARGE SCALE GENOMIC DNA]</scope>
    <source>
        <strain evidence="4 5">DSM 26407</strain>
    </source>
</reference>
<dbReference type="InterPro" id="IPR046843">
    <property type="entry name" value="LonB_AAA-LID"/>
</dbReference>
<dbReference type="InterPro" id="IPR041699">
    <property type="entry name" value="AAA_32"/>
</dbReference>
<dbReference type="Gene3D" id="3.30.230.10">
    <property type="match status" value="1"/>
</dbReference>
<dbReference type="InterPro" id="IPR008269">
    <property type="entry name" value="Lon_proteolytic"/>
</dbReference>
<keyword evidence="5" id="KW-1185">Reference proteome</keyword>
<dbReference type="EC" id="3.4.21.53" evidence="2"/>
<dbReference type="Pfam" id="PF13654">
    <property type="entry name" value="AAA_32"/>
    <property type="match status" value="1"/>
</dbReference>
<dbReference type="Proteomes" id="UP000252707">
    <property type="component" value="Unassembled WGS sequence"/>
</dbReference>
<dbReference type="EMBL" id="QPJY01000002">
    <property type="protein sequence ID" value="RCX31921.1"/>
    <property type="molecule type" value="Genomic_DNA"/>
</dbReference>
<sequence>MSELKPLAPEALYQSCDTSRLDFETTAELEEMKEMLGQDRARKAIHFGVGIRAEGFNLFVLGPSGLGKLTLVRRLLEQRAGQELRARDWCYLNNFTSPHKPRALSLPPGQGRRLRDDVKQLVDELGGAIPAAFESDEYRTRRQEIQEEFETRQEAALAELQKEAEAHDISLLRTPAGFAFAPMREGEVLTPDQFHELNEEEQQRVEAVVSTLQEHLQRILLKIPQWRKQVRDKVRELNREITFSAVGHLMEHLHETYVALPEVLEHLKELEQDVIENAENFRKMAESPGEEEEGKGLRGSLQHRYEVNLIVENADHGEAPVVYEDNPSFQNLVGRVEHVAQMGTLVTDFTLLKPGALHRANGGYLIIDARRVLTQPFSWEGLKRALFSRQIRIESVAQFFSLVSTVSLEPEPIPLDVKVVLVGDRLLYYLLSQYDPDFDKLFKVAADFEEHIDRTPEGTRSYARLIGTLAREHSLLPLDRAAVARAIEHGARTAGDSERLSTHVGNIVDLLREAHHYASEAGREVITRPDIQTAIDARIHRSDRLRERIYAEIQRGTINIRTEGVEVGLVNGLSVIDLGNFAFGQPSRISATARFGEGEVVDIEREVEMGGSIHSKGVLILSHYLAARYARDRPLSLSASLVFEQSYGMVEGDSASVAELCALLSALAGAGVKQSLAVTGSVNQHGQVQAIGGVNEKIEGYFDICNARGLTGEQGVLIPRTNVPHLMLREDVVAACREGRFHVYPLDTVDQAAALLTGLPAGEADSEGRYPEGSLNRRVDDRLDELYHLRLELMEHKHDSGGETS</sequence>
<dbReference type="Pfam" id="PF20437">
    <property type="entry name" value="LonC_helical"/>
    <property type="match status" value="1"/>
</dbReference>
<gene>
    <name evidence="4" type="ORF">DFQ59_102269</name>
</gene>
<dbReference type="InterPro" id="IPR046844">
    <property type="entry name" value="Lon-like_helical"/>
</dbReference>
<dbReference type="PRINTS" id="PR00830">
    <property type="entry name" value="ENDOLAPTASE"/>
</dbReference>
<dbReference type="Pfam" id="PF05362">
    <property type="entry name" value="Lon_C"/>
    <property type="match status" value="1"/>
</dbReference>
<keyword evidence="2" id="KW-0378">Hydrolase</keyword>
<dbReference type="GO" id="GO:0004176">
    <property type="term" value="F:ATP-dependent peptidase activity"/>
    <property type="evidence" value="ECO:0007669"/>
    <property type="project" value="UniProtKB-UniRule"/>
</dbReference>
<dbReference type="SUPFAM" id="SSF54211">
    <property type="entry name" value="Ribosomal protein S5 domain 2-like"/>
    <property type="match status" value="1"/>
</dbReference>
<evidence type="ECO:0000313" key="4">
    <source>
        <dbReference type="EMBL" id="RCX31921.1"/>
    </source>
</evidence>
<evidence type="ECO:0000256" key="1">
    <source>
        <dbReference type="ARBA" id="ARBA00022670"/>
    </source>
</evidence>
<evidence type="ECO:0000259" key="3">
    <source>
        <dbReference type="PROSITE" id="PS51786"/>
    </source>
</evidence>
<keyword evidence="1 2" id="KW-0645">Protease</keyword>
<dbReference type="OrthoDB" id="9758568at2"/>
<dbReference type="Pfam" id="PF20436">
    <property type="entry name" value="LonB_AAA-LID"/>
    <property type="match status" value="1"/>
</dbReference>
<evidence type="ECO:0000256" key="2">
    <source>
        <dbReference type="PROSITE-ProRule" id="PRU01122"/>
    </source>
</evidence>